<gene>
    <name evidence="4" type="ORF">JCM19538_498</name>
</gene>
<keyword evidence="1" id="KW-0175">Coiled coil</keyword>
<keyword evidence="2" id="KW-0472">Membrane</keyword>
<feature type="domain" description="DUF6377" evidence="3">
    <location>
        <begin position="267"/>
        <end position="521"/>
    </location>
</feature>
<reference evidence="5" key="1">
    <citation type="journal article" date="2014" name="Genome Announc.">
        <title>Draft Genome Sequence of Marine Flavobacterium Jejuia pallidilutea Strain 11shimoA1 and Pigmentation Mutants.</title>
        <authorList>
            <person name="Takatani N."/>
            <person name="Nakanishi M."/>
            <person name="Meirelles P."/>
            <person name="Mino S."/>
            <person name="Suda W."/>
            <person name="Oshima K."/>
            <person name="Hattori M."/>
            <person name="Ohkuma M."/>
            <person name="Hosokawa M."/>
            <person name="Miyashita K."/>
            <person name="Thompson F.L."/>
            <person name="Niwa A."/>
            <person name="Sawabe T."/>
            <person name="Sawabe T."/>
        </authorList>
    </citation>
    <scope>NUCLEOTIDE SEQUENCE [LARGE SCALE GENOMIC DNA]</scope>
    <source>
        <strain evidence="5">JCM 19538</strain>
    </source>
</reference>
<comment type="caution">
    <text evidence="4">The sequence shown here is derived from an EMBL/GenBank/DDBJ whole genome shotgun (WGS) entry which is preliminary data.</text>
</comment>
<protein>
    <submittedName>
        <fullName evidence="4">Regulatory protein SusR</fullName>
    </submittedName>
</protein>
<proteinExistence type="predicted"/>
<sequence>MVNRINKSRLINVLFIIFWASYHISYSQNIDSLLVVLEETMAKRNEYDLSKEERINNLKKLLEDPKASLENHYYIINRLIDEYEYYSFDATLHFIEKNLELANELDNNLFKQESTLRLAKLLATSGRYDESIKLLEEINSTNLSQELKREYYIVYKRCYYELRTISRVNSISEKYNQLYFAYKDSLDAQISKLNENSKLYLEVAEQNYRDVQNTRKAFEINTKRLALAKMGTREYAMVAFNRSYMSHEIEGNRLNQKKFLILSAMSDIQSSVKDNASMTNLAVILFEEGDVDRAHKYIDFSFEDAKFYNSKLRFLDISNVLPVISKSFEIENNKQSNKLKRQLMFISFLSIILTIALFFIYRQYKKIKLGREYLKTANLQLKELNDKLSYTNKDLKRLYEELSLVDSIKEQYIGTFLNLYSEYIDKLDVYRKTIRKYIVTNKTNDLLELIKSKNVVDEELKIFYANFDKSFLHIYPNFIESFNELLKEDGKIIVKQKNTLTVELRIFALIRLGISNSSKIAKILRYSVNTIYNYRVKVRNSAINRDEFEDMVKKIM</sequence>
<evidence type="ECO:0000313" key="5">
    <source>
        <dbReference type="Proteomes" id="UP000030184"/>
    </source>
</evidence>
<dbReference type="SUPFAM" id="SSF48452">
    <property type="entry name" value="TPR-like"/>
    <property type="match status" value="1"/>
</dbReference>
<evidence type="ECO:0000256" key="1">
    <source>
        <dbReference type="SAM" id="Coils"/>
    </source>
</evidence>
<keyword evidence="5" id="KW-1185">Reference proteome</keyword>
<name>A0A098LWJ1_9FLAO</name>
<evidence type="ECO:0000259" key="3">
    <source>
        <dbReference type="Pfam" id="PF19904"/>
    </source>
</evidence>
<accession>A0A098LWJ1</accession>
<dbReference type="Proteomes" id="UP000030184">
    <property type="component" value="Unassembled WGS sequence"/>
</dbReference>
<feature type="coiled-coil region" evidence="1">
    <location>
        <begin position="374"/>
        <end position="401"/>
    </location>
</feature>
<dbReference type="AlphaFoldDB" id="A0A098LWJ1"/>
<organism evidence="4 5">
    <name type="scientific">Jejuia pallidilutea</name>
    <dbReference type="NCBI Taxonomy" id="504487"/>
    <lineage>
        <taxon>Bacteria</taxon>
        <taxon>Pseudomonadati</taxon>
        <taxon>Bacteroidota</taxon>
        <taxon>Flavobacteriia</taxon>
        <taxon>Flavobacteriales</taxon>
        <taxon>Flavobacteriaceae</taxon>
        <taxon>Jejuia</taxon>
    </lineage>
</organism>
<evidence type="ECO:0000256" key="2">
    <source>
        <dbReference type="SAM" id="Phobius"/>
    </source>
</evidence>
<dbReference type="RefSeq" id="WP_052415063.1">
    <property type="nucleotide sequence ID" value="NZ_BBNR01000025.1"/>
</dbReference>
<dbReference type="EMBL" id="BBNY01000076">
    <property type="protein sequence ID" value="GAL90733.1"/>
    <property type="molecule type" value="Genomic_DNA"/>
</dbReference>
<keyword evidence="2" id="KW-1133">Transmembrane helix</keyword>
<feature type="transmembrane region" description="Helical" evidence="2">
    <location>
        <begin position="343"/>
        <end position="361"/>
    </location>
</feature>
<evidence type="ECO:0000313" key="4">
    <source>
        <dbReference type="EMBL" id="GAL90733.1"/>
    </source>
</evidence>
<dbReference type="OrthoDB" id="1044679at2"/>
<dbReference type="InterPro" id="IPR045957">
    <property type="entry name" value="DUF6377"/>
</dbReference>
<dbReference type="Pfam" id="PF19904">
    <property type="entry name" value="DUF6377"/>
    <property type="match status" value="1"/>
</dbReference>
<dbReference type="InterPro" id="IPR011990">
    <property type="entry name" value="TPR-like_helical_dom_sf"/>
</dbReference>
<keyword evidence="2" id="KW-0812">Transmembrane</keyword>